<sequence>MGGDSGAKKRDDTAKKAVEAYRRMVRNEASPHSGGASDPAENRDSADERLLAERPPHWQSRTRVQPPPKD</sequence>
<comment type="caution">
    <text evidence="2">The sequence shown here is derived from an EMBL/GenBank/DDBJ whole genome shotgun (WGS) entry which is preliminary data.</text>
</comment>
<organism evidence="2 3">
    <name type="scientific">Brevibacterium daeguense</name>
    <dbReference type="NCBI Taxonomy" id="909936"/>
    <lineage>
        <taxon>Bacteria</taxon>
        <taxon>Bacillati</taxon>
        <taxon>Actinomycetota</taxon>
        <taxon>Actinomycetes</taxon>
        <taxon>Micrococcales</taxon>
        <taxon>Brevibacteriaceae</taxon>
        <taxon>Brevibacterium</taxon>
    </lineage>
</organism>
<feature type="compositionally biased region" description="Basic and acidic residues" evidence="1">
    <location>
        <begin position="1"/>
        <end position="26"/>
    </location>
</feature>
<proteinExistence type="predicted"/>
<keyword evidence="3" id="KW-1185">Reference proteome</keyword>
<evidence type="ECO:0000313" key="2">
    <source>
        <dbReference type="EMBL" id="GAA4283073.1"/>
    </source>
</evidence>
<reference evidence="3" key="1">
    <citation type="journal article" date="2019" name="Int. J. Syst. Evol. Microbiol.">
        <title>The Global Catalogue of Microorganisms (GCM) 10K type strain sequencing project: providing services to taxonomists for standard genome sequencing and annotation.</title>
        <authorList>
            <consortium name="The Broad Institute Genomics Platform"/>
            <consortium name="The Broad Institute Genome Sequencing Center for Infectious Disease"/>
            <person name="Wu L."/>
            <person name="Ma J."/>
        </authorList>
    </citation>
    <scope>NUCLEOTIDE SEQUENCE [LARGE SCALE GENOMIC DNA]</scope>
    <source>
        <strain evidence="3">JCM 17458</strain>
    </source>
</reference>
<accession>A0ABP8EGP5</accession>
<name>A0ABP8EGP5_9MICO</name>
<feature type="compositionally biased region" description="Basic and acidic residues" evidence="1">
    <location>
        <begin position="40"/>
        <end position="56"/>
    </location>
</feature>
<feature type="region of interest" description="Disordered" evidence="1">
    <location>
        <begin position="1"/>
        <end position="70"/>
    </location>
</feature>
<protein>
    <submittedName>
        <fullName evidence="2">Uncharacterized protein</fullName>
    </submittedName>
</protein>
<evidence type="ECO:0000256" key="1">
    <source>
        <dbReference type="SAM" id="MobiDB-lite"/>
    </source>
</evidence>
<dbReference type="Proteomes" id="UP001501586">
    <property type="component" value="Unassembled WGS sequence"/>
</dbReference>
<dbReference type="RefSeq" id="WP_236864505.1">
    <property type="nucleotide sequence ID" value="NZ_BAABAZ010000004.1"/>
</dbReference>
<evidence type="ECO:0000313" key="3">
    <source>
        <dbReference type="Proteomes" id="UP001501586"/>
    </source>
</evidence>
<dbReference type="EMBL" id="BAABAZ010000004">
    <property type="protein sequence ID" value="GAA4283073.1"/>
    <property type="molecule type" value="Genomic_DNA"/>
</dbReference>
<gene>
    <name evidence="2" type="ORF">GCM10022261_06040</name>
</gene>